<proteinExistence type="predicted"/>
<dbReference type="Gene3D" id="1.20.910.10">
    <property type="entry name" value="Heme oxygenase-like"/>
    <property type="match status" value="1"/>
</dbReference>
<dbReference type="RefSeq" id="XP_033592383.1">
    <property type="nucleotide sequence ID" value="XM_033729227.1"/>
</dbReference>
<evidence type="ECO:0000313" key="3">
    <source>
        <dbReference type="Proteomes" id="UP000799767"/>
    </source>
</evidence>
<dbReference type="InterPro" id="IPR053261">
    <property type="entry name" value="Polyketide-peptide_reg"/>
</dbReference>
<reference evidence="2" key="1">
    <citation type="journal article" date="2020" name="Stud. Mycol.">
        <title>101 Dothideomycetes genomes: a test case for predicting lifestyles and emergence of pathogens.</title>
        <authorList>
            <person name="Haridas S."/>
            <person name="Albert R."/>
            <person name="Binder M."/>
            <person name="Bloem J."/>
            <person name="Labutti K."/>
            <person name="Salamov A."/>
            <person name="Andreopoulos B."/>
            <person name="Baker S."/>
            <person name="Barry K."/>
            <person name="Bills G."/>
            <person name="Bluhm B."/>
            <person name="Cannon C."/>
            <person name="Castanera R."/>
            <person name="Culley D."/>
            <person name="Daum C."/>
            <person name="Ezra D."/>
            <person name="Gonzalez J."/>
            <person name="Henrissat B."/>
            <person name="Kuo A."/>
            <person name="Liang C."/>
            <person name="Lipzen A."/>
            <person name="Lutzoni F."/>
            <person name="Magnuson J."/>
            <person name="Mondo S."/>
            <person name="Nolan M."/>
            <person name="Ohm R."/>
            <person name="Pangilinan J."/>
            <person name="Park H.-J."/>
            <person name="Ramirez L."/>
            <person name="Alfaro M."/>
            <person name="Sun H."/>
            <person name="Tritt A."/>
            <person name="Yoshinaga Y."/>
            <person name="Zwiers L.-H."/>
            <person name="Turgeon B."/>
            <person name="Goodwin S."/>
            <person name="Spatafora J."/>
            <person name="Crous P."/>
            <person name="Grigoriev I."/>
        </authorList>
    </citation>
    <scope>NUCLEOTIDE SEQUENCE</scope>
    <source>
        <strain evidence="2">CBS 113389</strain>
    </source>
</reference>
<evidence type="ECO:0000256" key="1">
    <source>
        <dbReference type="SAM" id="MobiDB-lite"/>
    </source>
</evidence>
<evidence type="ECO:0000313" key="2">
    <source>
        <dbReference type="EMBL" id="KAF2485814.1"/>
    </source>
</evidence>
<feature type="region of interest" description="Disordered" evidence="1">
    <location>
        <begin position="526"/>
        <end position="565"/>
    </location>
</feature>
<organism evidence="2 3">
    <name type="scientific">Neohortaea acidophila</name>
    <dbReference type="NCBI Taxonomy" id="245834"/>
    <lineage>
        <taxon>Eukaryota</taxon>
        <taxon>Fungi</taxon>
        <taxon>Dikarya</taxon>
        <taxon>Ascomycota</taxon>
        <taxon>Pezizomycotina</taxon>
        <taxon>Dothideomycetes</taxon>
        <taxon>Dothideomycetidae</taxon>
        <taxon>Mycosphaerellales</taxon>
        <taxon>Teratosphaeriaceae</taxon>
        <taxon>Neohortaea</taxon>
    </lineage>
</organism>
<name>A0A6A6Q1E2_9PEZI</name>
<dbReference type="CDD" id="cd19357">
    <property type="entry name" value="TenA_E_At3g16990-like"/>
    <property type="match status" value="1"/>
</dbReference>
<dbReference type="OrthoDB" id="37730at2759"/>
<feature type="compositionally biased region" description="Acidic residues" evidence="1">
    <location>
        <begin position="538"/>
        <end position="565"/>
    </location>
</feature>
<protein>
    <submittedName>
        <fullName evidence="2">Uncharacterized protein</fullName>
    </submittedName>
</protein>
<dbReference type="PANTHER" id="PTHR41813:SF2">
    <property type="entry name" value="REGULATOR PAB1642, PUTATIVE (AFU_ORTHOLOGUE AFUA_3G11955)-RELATED"/>
    <property type="match status" value="1"/>
</dbReference>
<sequence length="581" mass="63192">MPRPTDHYTHSQFEPIASDFQGETVVCVHCKHWTGSVKTLNRKKEHLLKCPAYAAWRAAGNGQDLPPPNKYSKRDSFALNEPVEYAPAPTAVMGAFGEYAGAPASSGARNRALDVIKLFDEFWDDSSTQKCMRTRCKYCGFVRAKNSTRQYEHLQSCNEYLASSEGQQALADGLLTAPIDASRSTNANTGDIFNGAAPNPNLTFPEQIRGGKRVRLSNPAQSTSTPTRPPPPRKPSPSLVNHLLTQNRSSVEQSIQLPFLSHAGCGTLSRAALQQWLTQQSHLSRSLCTFIGTLIGKIRLNDAPNPSLDTSWRALDLLVSALNNAKRELDFLRSTHMKYGLQQDTDAPRPATRGMLDLFAAASAPAASLLEGLVILWAIEHLYSLSWHYASTFIQPVAPSSTSYTVPSYLQPPPNPYLPYNSTNNSTQQHPAQASNPDTSHTSALHEALIPNWTSLGFANFVDACKAIVDELANGQTAGNGAEQLRACDGAFMQVVWLWRQVWPEVTGMGEEEVLATADDAVGGERLNGDEAGRPIEVGDDEDDGVEVDAEGDVEEGEEEGDEVEASYADLRAVVAANRAG</sequence>
<gene>
    <name evidence="2" type="ORF">BDY17DRAFT_111980</name>
</gene>
<dbReference type="InterPro" id="IPR016084">
    <property type="entry name" value="Haem_Oase-like_multi-hlx"/>
</dbReference>
<dbReference type="GeneID" id="54470229"/>
<dbReference type="PANTHER" id="PTHR41813">
    <property type="entry name" value="REGULATOR PAB1642, PUTATIVE (AFU_ORTHOLOGUE AFUA_3G11955)-RELATED"/>
    <property type="match status" value="1"/>
</dbReference>
<dbReference type="EMBL" id="MU001633">
    <property type="protein sequence ID" value="KAF2485814.1"/>
    <property type="molecule type" value="Genomic_DNA"/>
</dbReference>
<dbReference type="AlphaFoldDB" id="A0A6A6Q1E2"/>
<dbReference type="Proteomes" id="UP000799767">
    <property type="component" value="Unassembled WGS sequence"/>
</dbReference>
<dbReference type="SUPFAM" id="SSF48613">
    <property type="entry name" value="Heme oxygenase-like"/>
    <property type="match status" value="1"/>
</dbReference>
<feature type="region of interest" description="Disordered" evidence="1">
    <location>
        <begin position="212"/>
        <end position="238"/>
    </location>
</feature>
<keyword evidence="3" id="KW-1185">Reference proteome</keyword>
<accession>A0A6A6Q1E2</accession>
<feature type="compositionally biased region" description="Polar residues" evidence="1">
    <location>
        <begin position="427"/>
        <end position="441"/>
    </location>
</feature>
<feature type="region of interest" description="Disordered" evidence="1">
    <location>
        <begin position="415"/>
        <end position="441"/>
    </location>
</feature>